<organism evidence="2 3">
    <name type="scientific">Clostridium malenominatum</name>
    <dbReference type="NCBI Taxonomy" id="1539"/>
    <lineage>
        <taxon>Bacteria</taxon>
        <taxon>Bacillati</taxon>
        <taxon>Bacillota</taxon>
        <taxon>Clostridia</taxon>
        <taxon>Eubacteriales</taxon>
        <taxon>Clostridiaceae</taxon>
        <taxon>Clostridium</taxon>
    </lineage>
</organism>
<keyword evidence="1" id="KW-1133">Transmembrane helix</keyword>
<evidence type="ECO:0000313" key="3">
    <source>
        <dbReference type="Proteomes" id="UP001500339"/>
    </source>
</evidence>
<evidence type="ECO:0000256" key="1">
    <source>
        <dbReference type="SAM" id="Phobius"/>
    </source>
</evidence>
<dbReference type="RefSeq" id="WP_425544631.1">
    <property type="nucleotide sequence ID" value="NZ_BAAACF010000001.1"/>
</dbReference>
<keyword evidence="3" id="KW-1185">Reference proteome</keyword>
<feature type="transmembrane region" description="Helical" evidence="1">
    <location>
        <begin position="53"/>
        <end position="79"/>
    </location>
</feature>
<dbReference type="EMBL" id="BAAACF010000001">
    <property type="protein sequence ID" value="GAA0723724.1"/>
    <property type="molecule type" value="Genomic_DNA"/>
</dbReference>
<name>A0ABN1IYH5_9CLOT</name>
<sequence length="195" mass="21214">MDIYPKRENIKESKNGNKLSSNRNNKWVLIIVFWTILISGSVNLLSDVLLRNVNILVAFIILIFIIFIGIIFDIIGVAVTAAEEKPFHAKAAKKIPGAKIAVKLIRNADKVSNFCNDVVGDVCGIVSGSVGVLILGKVTHMFPRLNVTITTALIGALIAAATIGGKALGKSFAMNESERIIDKVSRIVYIIKKDR</sequence>
<evidence type="ECO:0000313" key="2">
    <source>
        <dbReference type="EMBL" id="GAA0723724.1"/>
    </source>
</evidence>
<feature type="transmembrane region" description="Helical" evidence="1">
    <location>
        <begin position="147"/>
        <end position="169"/>
    </location>
</feature>
<keyword evidence="1" id="KW-0472">Membrane</keyword>
<comment type="caution">
    <text evidence="2">The sequence shown here is derived from an EMBL/GenBank/DDBJ whole genome shotgun (WGS) entry which is preliminary data.</text>
</comment>
<gene>
    <name evidence="2" type="ORF">GCM10008905_16700</name>
</gene>
<keyword evidence="1" id="KW-0812">Transmembrane</keyword>
<accession>A0ABN1IYH5</accession>
<protein>
    <recommendedName>
        <fullName evidence="4">Mg2+ and Co2+ transporter CorB</fullName>
    </recommendedName>
</protein>
<evidence type="ECO:0008006" key="4">
    <source>
        <dbReference type="Google" id="ProtNLM"/>
    </source>
</evidence>
<proteinExistence type="predicted"/>
<feature type="transmembrane region" description="Helical" evidence="1">
    <location>
        <begin position="27"/>
        <end position="46"/>
    </location>
</feature>
<dbReference type="Proteomes" id="UP001500339">
    <property type="component" value="Unassembled WGS sequence"/>
</dbReference>
<reference evidence="2 3" key="1">
    <citation type="journal article" date="2019" name="Int. J. Syst. Evol. Microbiol.">
        <title>The Global Catalogue of Microorganisms (GCM) 10K type strain sequencing project: providing services to taxonomists for standard genome sequencing and annotation.</title>
        <authorList>
            <consortium name="The Broad Institute Genomics Platform"/>
            <consortium name="The Broad Institute Genome Sequencing Center for Infectious Disease"/>
            <person name="Wu L."/>
            <person name="Ma J."/>
        </authorList>
    </citation>
    <scope>NUCLEOTIDE SEQUENCE [LARGE SCALE GENOMIC DNA]</scope>
    <source>
        <strain evidence="2 3">JCM 1405</strain>
    </source>
</reference>